<dbReference type="OrthoDB" id="5328932at2"/>
<evidence type="ECO:0000313" key="2">
    <source>
        <dbReference type="Proteomes" id="UP000244890"/>
    </source>
</evidence>
<dbReference type="Proteomes" id="UP000244890">
    <property type="component" value="Chromosome"/>
</dbReference>
<evidence type="ECO:0008006" key="3">
    <source>
        <dbReference type="Google" id="ProtNLM"/>
    </source>
</evidence>
<gene>
    <name evidence="1" type="ORF">CDV25_03785</name>
</gene>
<dbReference type="PROSITE" id="PS51257">
    <property type="entry name" value="PROKAR_LIPOPROTEIN"/>
    <property type="match status" value="1"/>
</dbReference>
<dbReference type="AlphaFoldDB" id="A0A2U8FEY4"/>
<protein>
    <recommendedName>
        <fullName evidence="3">Lipoprotein</fullName>
    </recommendedName>
</protein>
<sequence length="334" mass="37782">MKKIGLVGYCLLAVFIVGCGSKFYFNPKKEEVQGKISHTSTINSPIVFITRNGATLKNGQFITKNGEIPEIFLPKNARYLNESEEYYLATNNLKELILIHKETKETRSLRFDFNPVSASMRDNLIALVFDNNTLSIFDIQTNKSLYKLENPPAPTNDTLIASPYFLGDIIILPTLDGKLAIVDKINMKMVRNIVVNGDKYFNNVIFLEAIDNRMVAATPKRVISVSPSVINTFEANIKDILFVGDRIFLFTSEGEVILTDRDLNEIKRIKFPFAHFTGASHGQKISILETRGYMINIADDLSDHEIIEIPGKIKKPVFSANRKIFVNDSYFQIK</sequence>
<dbReference type="RefSeq" id="WP_108910842.1">
    <property type="nucleotide sequence ID" value="NZ_CP021886.1"/>
</dbReference>
<evidence type="ECO:0000313" key="1">
    <source>
        <dbReference type="EMBL" id="AWI33985.1"/>
    </source>
</evidence>
<dbReference type="KEGG" id="had:CDV25_03785"/>
<organism evidence="1 2">
    <name type="scientific">Helicobacter apodemus</name>
    <dbReference type="NCBI Taxonomy" id="135569"/>
    <lineage>
        <taxon>Bacteria</taxon>
        <taxon>Pseudomonadati</taxon>
        <taxon>Campylobacterota</taxon>
        <taxon>Epsilonproteobacteria</taxon>
        <taxon>Campylobacterales</taxon>
        <taxon>Helicobacteraceae</taxon>
        <taxon>Helicobacter</taxon>
    </lineage>
</organism>
<dbReference type="SUPFAM" id="SSF50978">
    <property type="entry name" value="WD40 repeat-like"/>
    <property type="match status" value="1"/>
</dbReference>
<proteinExistence type="predicted"/>
<accession>A0A2U8FEY4</accession>
<dbReference type="EMBL" id="CP021886">
    <property type="protein sequence ID" value="AWI33985.1"/>
    <property type="molecule type" value="Genomic_DNA"/>
</dbReference>
<name>A0A2U8FEY4_9HELI</name>
<dbReference type="InterPro" id="IPR036322">
    <property type="entry name" value="WD40_repeat_dom_sf"/>
</dbReference>
<reference evidence="1 2" key="1">
    <citation type="submission" date="2017-06" db="EMBL/GenBank/DDBJ databases">
        <title>Complete genome of Helicobacter apodemus.</title>
        <authorList>
            <person name="Cho S."/>
        </authorList>
    </citation>
    <scope>NUCLEOTIDE SEQUENCE [LARGE SCALE GENOMIC DNA]</scope>
    <source>
        <strain evidence="2">SNUVETPUB-15-01</strain>
    </source>
</reference>